<keyword evidence="6" id="KW-1185">Reference proteome</keyword>
<dbReference type="PROSITE" id="PS51257">
    <property type="entry name" value="PROKAR_LIPOPROTEIN"/>
    <property type="match status" value="1"/>
</dbReference>
<dbReference type="Proteomes" id="UP001152876">
    <property type="component" value="Unassembled WGS sequence"/>
</dbReference>
<reference evidence="5" key="1">
    <citation type="submission" date="2013-01" db="EMBL/GenBank/DDBJ databases">
        <title>Genome draft of Hydrogenophaga taeniospiralis 2K1.</title>
        <authorList>
            <person name="Gomila M."/>
            <person name="Lalucat J."/>
        </authorList>
    </citation>
    <scope>NUCLEOTIDE SEQUENCE</scope>
    <source>
        <strain evidence="5">CCUG 15921</strain>
    </source>
</reference>
<name>A0A9X4SBL8_9BURK</name>
<dbReference type="Gene3D" id="1.10.246.130">
    <property type="match status" value="1"/>
</dbReference>
<dbReference type="InterPro" id="IPR043137">
    <property type="entry name" value="GGT_ssub_C"/>
</dbReference>
<keyword evidence="2" id="KW-0808">Transferase</keyword>
<proteinExistence type="inferred from homology"/>
<gene>
    <name evidence="5" type="ORF">H010_20246</name>
</gene>
<dbReference type="PANTHER" id="PTHR43199:SF1">
    <property type="entry name" value="GLUTATHIONE HYDROLASE PROENZYME"/>
    <property type="match status" value="1"/>
</dbReference>
<dbReference type="GO" id="GO:0016787">
    <property type="term" value="F:hydrolase activity"/>
    <property type="evidence" value="ECO:0007669"/>
    <property type="project" value="UniProtKB-KW"/>
</dbReference>
<accession>A0A9X4SBL8</accession>
<evidence type="ECO:0000256" key="2">
    <source>
        <dbReference type="ARBA" id="ARBA00022679"/>
    </source>
</evidence>
<dbReference type="PRINTS" id="PR01210">
    <property type="entry name" value="GGTRANSPTASE"/>
</dbReference>
<protein>
    <submittedName>
        <fullName evidence="5">Gamma-glutamyltransferase</fullName>
    </submittedName>
</protein>
<evidence type="ECO:0000313" key="6">
    <source>
        <dbReference type="Proteomes" id="UP001152876"/>
    </source>
</evidence>
<comment type="caution">
    <text evidence="5">The sequence shown here is derived from an EMBL/GenBank/DDBJ whole genome shotgun (WGS) entry which is preliminary data.</text>
</comment>
<comment type="similarity">
    <text evidence="1">Belongs to the gamma-glutamyltransferase family.</text>
</comment>
<dbReference type="InterPro" id="IPR043138">
    <property type="entry name" value="GGT_lsub"/>
</dbReference>
<dbReference type="OrthoDB" id="5297205at2"/>
<dbReference type="InterPro" id="IPR029055">
    <property type="entry name" value="Ntn_hydrolases_N"/>
</dbReference>
<dbReference type="GO" id="GO:0016740">
    <property type="term" value="F:transferase activity"/>
    <property type="evidence" value="ECO:0007669"/>
    <property type="project" value="UniProtKB-KW"/>
</dbReference>
<keyword evidence="4" id="KW-0865">Zymogen</keyword>
<sequence>MTKHTFSLHRTPTNGRRLRPFLPALLIALLLAACGAPPAGRGWAYRAPDLPVQPESASGITDKPGWTTRHFAVAAANPLATDAGAQVLRAGGSAVDAAIAVQMVLTLVEPQSSGIGGGAFLLHHDGRRVQAFDGRETAPTAVNEKLFLDTDGQPLPFAQAVVGGRSVGVPGAVAMLAQAHRQHGRLPWARLFEPAIALAEQGFAVSPRLHTLLQGETALRQDPVAAAYFYRADGQPHPVGHVLRNPELAAVLRAIAAQGPQALYSGPVAQAIVRKVQAHPVNPGRLSLDDLAGYRPKEREALCHEHAAAQRALRLCGFPPPSSGAIAIGQILGLLARTPQATAPLANSLPGPDWLHTYAEASRLAFADRAQYLADPDFVAPPAGRWSSLLDAHYLDERARLLGPARSPQAPAGQPGGVPSAWAAMPEQPEYGTSHISIVDGLGNALAMTTTIEAGFGARLMVSTDPTRPGGFLLNNQLTDFSFVPADAQGRPVANRVEPGKRPRSSMSPTLVFDRDSGQLLMSAGSPGGALIIHFTAKTLLGVLHWGLLPQAAIDLPNFGTLGGPLMLEAGRFPATTVQALQQRGHTVSETPMPSGLQAIVRGQAHGEPVWFGGADPRREGVVMGD</sequence>
<evidence type="ECO:0000313" key="5">
    <source>
        <dbReference type="EMBL" id="MDG5977599.1"/>
    </source>
</evidence>
<dbReference type="Pfam" id="PF01019">
    <property type="entry name" value="G_glu_transpept"/>
    <property type="match status" value="1"/>
</dbReference>
<keyword evidence="3" id="KW-0378">Hydrolase</keyword>
<evidence type="ECO:0000256" key="4">
    <source>
        <dbReference type="ARBA" id="ARBA00023145"/>
    </source>
</evidence>
<dbReference type="EMBL" id="AOGK01000023">
    <property type="protein sequence ID" value="MDG5977599.1"/>
    <property type="molecule type" value="Genomic_DNA"/>
</dbReference>
<dbReference type="RefSeq" id="WP_068174194.1">
    <property type="nucleotide sequence ID" value="NZ_AOGK01000023.1"/>
</dbReference>
<dbReference type="Gene3D" id="3.60.20.40">
    <property type="match status" value="1"/>
</dbReference>
<dbReference type="SUPFAM" id="SSF56235">
    <property type="entry name" value="N-terminal nucleophile aminohydrolases (Ntn hydrolases)"/>
    <property type="match status" value="1"/>
</dbReference>
<dbReference type="AlphaFoldDB" id="A0A9X4SBL8"/>
<evidence type="ECO:0000256" key="3">
    <source>
        <dbReference type="ARBA" id="ARBA00022801"/>
    </source>
</evidence>
<evidence type="ECO:0000256" key="1">
    <source>
        <dbReference type="ARBA" id="ARBA00009381"/>
    </source>
</evidence>
<dbReference type="InterPro" id="IPR051792">
    <property type="entry name" value="GGT_bact"/>
</dbReference>
<dbReference type="PANTHER" id="PTHR43199">
    <property type="entry name" value="GLUTATHIONE HYDROLASE"/>
    <property type="match status" value="1"/>
</dbReference>
<organism evidence="5 6">
    <name type="scientific">Hydrogenophaga taeniospiralis CCUG 15921</name>
    <dbReference type="NCBI Taxonomy" id="1281780"/>
    <lineage>
        <taxon>Bacteria</taxon>
        <taxon>Pseudomonadati</taxon>
        <taxon>Pseudomonadota</taxon>
        <taxon>Betaproteobacteria</taxon>
        <taxon>Burkholderiales</taxon>
        <taxon>Comamonadaceae</taxon>
        <taxon>Hydrogenophaga</taxon>
    </lineage>
</organism>